<comment type="caution">
    <text evidence="1">The sequence shown here is derived from an EMBL/GenBank/DDBJ whole genome shotgun (WGS) entry which is preliminary data.</text>
</comment>
<gene>
    <name evidence="1" type="ORF">EYS42_16975</name>
</gene>
<name>A0A4Q9GZF2_9BURK</name>
<protein>
    <submittedName>
        <fullName evidence="1">DUF4160 domain-containing protein</fullName>
    </submittedName>
</protein>
<sequence length="76" mass="8650">TVVRDGPFRLFFFSREEPRIHVHVAHPDGEAKFWLTPIVHLATSTGLSPKQITEAQVVVQAHIKEIQDAWQHHFGG</sequence>
<evidence type="ECO:0000313" key="1">
    <source>
        <dbReference type="EMBL" id="TBO27099.1"/>
    </source>
</evidence>
<dbReference type="Proteomes" id="UP000292120">
    <property type="component" value="Unassembled WGS sequence"/>
</dbReference>
<dbReference type="EMBL" id="SIXI01000052">
    <property type="protein sequence ID" value="TBO27099.1"/>
    <property type="molecule type" value="Genomic_DNA"/>
</dbReference>
<reference evidence="1 2" key="1">
    <citation type="submission" date="2019-02" db="EMBL/GenBank/DDBJ databases">
        <title>Aquabacterium sp. strain KMB7.</title>
        <authorList>
            <person name="Chen W.-M."/>
        </authorList>
    </citation>
    <scope>NUCLEOTIDE SEQUENCE [LARGE SCALE GENOMIC DNA]</scope>
    <source>
        <strain evidence="1 2">KMB7</strain>
    </source>
</reference>
<proteinExistence type="predicted"/>
<keyword evidence="2" id="KW-1185">Reference proteome</keyword>
<dbReference type="Pfam" id="PF13711">
    <property type="entry name" value="DUF4160"/>
    <property type="match status" value="1"/>
</dbReference>
<dbReference type="AlphaFoldDB" id="A0A4Q9GZF2"/>
<evidence type="ECO:0000313" key="2">
    <source>
        <dbReference type="Proteomes" id="UP000292120"/>
    </source>
</evidence>
<feature type="non-terminal residue" evidence="1">
    <location>
        <position position="1"/>
    </location>
</feature>
<dbReference type="OrthoDB" id="122670at2"/>
<accession>A0A4Q9GZF2</accession>
<organism evidence="1 2">
    <name type="scientific">Aquabacterium lacunae</name>
    <dbReference type="NCBI Taxonomy" id="2528630"/>
    <lineage>
        <taxon>Bacteria</taxon>
        <taxon>Pseudomonadati</taxon>
        <taxon>Pseudomonadota</taxon>
        <taxon>Betaproteobacteria</taxon>
        <taxon>Burkholderiales</taxon>
        <taxon>Aquabacterium</taxon>
    </lineage>
</organism>
<dbReference type="InterPro" id="IPR025427">
    <property type="entry name" value="DUF4160"/>
</dbReference>
<dbReference type="RefSeq" id="WP_130969393.1">
    <property type="nucleotide sequence ID" value="NZ_SIXI01000052.1"/>
</dbReference>